<dbReference type="Proteomes" id="UP000015241">
    <property type="component" value="Unassembled WGS sequence"/>
</dbReference>
<keyword evidence="4" id="KW-0539">Nucleus</keyword>
<feature type="domain" description="Velvet" evidence="6">
    <location>
        <begin position="29"/>
        <end position="311"/>
    </location>
</feature>
<dbReference type="InterPro" id="IPR037525">
    <property type="entry name" value="Velvet_dom"/>
</dbReference>
<protein>
    <recommendedName>
        <fullName evidence="6">Velvet domain-containing protein</fullName>
    </recommendedName>
</protein>
<evidence type="ECO:0000256" key="1">
    <source>
        <dbReference type="ARBA" id="ARBA00004123"/>
    </source>
</evidence>
<evidence type="ECO:0000259" key="6">
    <source>
        <dbReference type="PROSITE" id="PS51821"/>
    </source>
</evidence>
<evidence type="ECO:0000256" key="3">
    <source>
        <dbReference type="ARBA" id="ARBA00023163"/>
    </source>
</evidence>
<dbReference type="PANTHER" id="PTHR33572:SF3">
    <property type="entry name" value="VELVET COMPLEX SUBUNIT B"/>
    <property type="match status" value="1"/>
</dbReference>
<proteinExistence type="predicted"/>
<dbReference type="InterPro" id="IPR021740">
    <property type="entry name" value="Velvet"/>
</dbReference>
<feature type="region of interest" description="Disordered" evidence="5">
    <location>
        <begin position="312"/>
        <end position="338"/>
    </location>
</feature>
<dbReference type="Gene3D" id="2.60.40.3960">
    <property type="entry name" value="Velvet domain"/>
    <property type="match status" value="1"/>
</dbReference>
<sequence length="338" mass="36912">MPPSNLSVQSFVPPPINRVIHFTSGPFVDQSVRAELDELQKADVGRKLFETINEGTPHQAEREMYDVKSEGIAYGFMCFVDLFPWPPPATEQASSSEEQPGRPTSPPAISHQMESGSGTLPSFASIITGLIDHELDLPSIERRAADPSGSRAGASGAWPARPNPGVYTPALGPPPHPSIGIPSIQWQPEPRLPRNHIAAIVDGTPMPELSKCTNAFVGSTFVQGASFHYEGLPSLLFVFPDLACNKEGTFLLRYRVTNIFSTAVGINRKPILAECWGGPVIIYSTKTFPGLAESTELTKYLSRLGVPVNIRQSERKKRTRRRGSPLEGEPGPSERYKE</sequence>
<dbReference type="eggNOG" id="ENOG502SSVH">
    <property type="taxonomic scope" value="Eukaryota"/>
</dbReference>
<accession>S8E8F8</accession>
<gene>
    <name evidence="7" type="ORF">FOMPIDRAFT_1048981</name>
</gene>
<dbReference type="InParanoid" id="S8E8F8"/>
<dbReference type="OrthoDB" id="5599552at2759"/>
<dbReference type="InterPro" id="IPR038491">
    <property type="entry name" value="Velvet_dom_sf"/>
</dbReference>
<dbReference type="HOGENOM" id="CLU_044751_0_0_1"/>
<comment type="subcellular location">
    <subcellularLocation>
        <location evidence="1">Nucleus</location>
    </subcellularLocation>
</comment>
<keyword evidence="8" id="KW-1185">Reference proteome</keyword>
<feature type="region of interest" description="Disordered" evidence="5">
    <location>
        <begin position="88"/>
        <end position="117"/>
    </location>
</feature>
<dbReference type="PROSITE" id="PS51821">
    <property type="entry name" value="VELVET"/>
    <property type="match status" value="1"/>
</dbReference>
<dbReference type="Pfam" id="PF11754">
    <property type="entry name" value="Velvet"/>
    <property type="match status" value="1"/>
</dbReference>
<keyword evidence="2" id="KW-0805">Transcription regulation</keyword>
<evidence type="ECO:0000313" key="8">
    <source>
        <dbReference type="Proteomes" id="UP000015241"/>
    </source>
</evidence>
<feature type="region of interest" description="Disordered" evidence="5">
    <location>
        <begin position="144"/>
        <end position="174"/>
    </location>
</feature>
<keyword evidence="3" id="KW-0804">Transcription</keyword>
<evidence type="ECO:0000256" key="5">
    <source>
        <dbReference type="SAM" id="MobiDB-lite"/>
    </source>
</evidence>
<evidence type="ECO:0000313" key="7">
    <source>
        <dbReference type="EMBL" id="EPT01267.1"/>
    </source>
</evidence>
<evidence type="ECO:0000256" key="2">
    <source>
        <dbReference type="ARBA" id="ARBA00023015"/>
    </source>
</evidence>
<name>S8E8F8_FOMSC</name>
<dbReference type="AlphaFoldDB" id="S8E8F8"/>
<dbReference type="EMBL" id="KE504143">
    <property type="protein sequence ID" value="EPT01267.1"/>
    <property type="molecule type" value="Genomic_DNA"/>
</dbReference>
<reference evidence="7 8" key="1">
    <citation type="journal article" date="2012" name="Science">
        <title>The Paleozoic origin of enzymatic lignin decomposition reconstructed from 31 fungal genomes.</title>
        <authorList>
            <person name="Floudas D."/>
            <person name="Binder M."/>
            <person name="Riley R."/>
            <person name="Barry K."/>
            <person name="Blanchette R.A."/>
            <person name="Henrissat B."/>
            <person name="Martinez A.T."/>
            <person name="Otillar R."/>
            <person name="Spatafora J.W."/>
            <person name="Yadav J.S."/>
            <person name="Aerts A."/>
            <person name="Benoit I."/>
            <person name="Boyd A."/>
            <person name="Carlson A."/>
            <person name="Copeland A."/>
            <person name="Coutinho P.M."/>
            <person name="de Vries R.P."/>
            <person name="Ferreira P."/>
            <person name="Findley K."/>
            <person name="Foster B."/>
            <person name="Gaskell J."/>
            <person name="Glotzer D."/>
            <person name="Gorecki P."/>
            <person name="Heitman J."/>
            <person name="Hesse C."/>
            <person name="Hori C."/>
            <person name="Igarashi K."/>
            <person name="Jurgens J.A."/>
            <person name="Kallen N."/>
            <person name="Kersten P."/>
            <person name="Kohler A."/>
            <person name="Kuees U."/>
            <person name="Kumar T.K.A."/>
            <person name="Kuo A."/>
            <person name="LaButti K."/>
            <person name="Larrondo L.F."/>
            <person name="Lindquist E."/>
            <person name="Ling A."/>
            <person name="Lombard V."/>
            <person name="Lucas S."/>
            <person name="Lundell T."/>
            <person name="Martin R."/>
            <person name="McLaughlin D.J."/>
            <person name="Morgenstern I."/>
            <person name="Morin E."/>
            <person name="Murat C."/>
            <person name="Nagy L.G."/>
            <person name="Nolan M."/>
            <person name="Ohm R.A."/>
            <person name="Patyshakuliyeva A."/>
            <person name="Rokas A."/>
            <person name="Ruiz-Duenas F.J."/>
            <person name="Sabat G."/>
            <person name="Salamov A."/>
            <person name="Samejima M."/>
            <person name="Schmutz J."/>
            <person name="Slot J.C."/>
            <person name="St John F."/>
            <person name="Stenlid J."/>
            <person name="Sun H."/>
            <person name="Sun S."/>
            <person name="Syed K."/>
            <person name="Tsang A."/>
            <person name="Wiebenga A."/>
            <person name="Young D."/>
            <person name="Pisabarro A."/>
            <person name="Eastwood D.C."/>
            <person name="Martin F."/>
            <person name="Cullen D."/>
            <person name="Grigoriev I.V."/>
            <person name="Hibbett D.S."/>
        </authorList>
    </citation>
    <scope>NUCLEOTIDE SEQUENCE</scope>
    <source>
        <strain evidence="8">FP-58527</strain>
    </source>
</reference>
<evidence type="ECO:0000256" key="4">
    <source>
        <dbReference type="ARBA" id="ARBA00023242"/>
    </source>
</evidence>
<feature type="compositionally biased region" description="Basic residues" evidence="5">
    <location>
        <begin position="314"/>
        <end position="323"/>
    </location>
</feature>
<dbReference type="GO" id="GO:0005634">
    <property type="term" value="C:nucleus"/>
    <property type="evidence" value="ECO:0007669"/>
    <property type="project" value="UniProtKB-SubCell"/>
</dbReference>
<dbReference type="PANTHER" id="PTHR33572">
    <property type="entry name" value="SPORE DEVELOPMENT REGULATOR VOSA"/>
    <property type="match status" value="1"/>
</dbReference>
<organism evidence="7 8">
    <name type="scientific">Fomitopsis schrenkii</name>
    <name type="common">Brown rot fungus</name>
    <dbReference type="NCBI Taxonomy" id="2126942"/>
    <lineage>
        <taxon>Eukaryota</taxon>
        <taxon>Fungi</taxon>
        <taxon>Dikarya</taxon>
        <taxon>Basidiomycota</taxon>
        <taxon>Agaricomycotina</taxon>
        <taxon>Agaricomycetes</taxon>
        <taxon>Polyporales</taxon>
        <taxon>Fomitopsis</taxon>
    </lineage>
</organism>